<feature type="domain" description="Extensin-like C-terminal" evidence="3">
    <location>
        <begin position="245"/>
        <end position="426"/>
    </location>
</feature>
<dbReference type="AlphaFoldDB" id="A0A1M7JNT4"/>
<accession>A0A1M7JNT4</accession>
<evidence type="ECO:0000313" key="5">
    <source>
        <dbReference type="Proteomes" id="UP000184444"/>
    </source>
</evidence>
<dbReference type="STRING" id="53463.SAMN05444389_11321"/>
<reference evidence="5" key="1">
    <citation type="submission" date="2016-11" db="EMBL/GenBank/DDBJ databases">
        <authorList>
            <person name="Varghese N."/>
            <person name="Submissions S."/>
        </authorList>
    </citation>
    <scope>NUCLEOTIDE SEQUENCE [LARGE SCALE GENOMIC DNA]</scope>
    <source>
        <strain evidence="5">DSM 6637</strain>
    </source>
</reference>
<feature type="signal peptide" evidence="2">
    <location>
        <begin position="1"/>
        <end position="37"/>
    </location>
</feature>
<evidence type="ECO:0000259" key="3">
    <source>
        <dbReference type="Pfam" id="PF06904"/>
    </source>
</evidence>
<organism evidence="4 5">
    <name type="scientific">Paracoccus solventivorans</name>
    <dbReference type="NCBI Taxonomy" id="53463"/>
    <lineage>
        <taxon>Bacteria</taxon>
        <taxon>Pseudomonadati</taxon>
        <taxon>Pseudomonadota</taxon>
        <taxon>Alphaproteobacteria</taxon>
        <taxon>Rhodobacterales</taxon>
        <taxon>Paracoccaceae</taxon>
        <taxon>Paracoccus</taxon>
    </lineage>
</organism>
<evidence type="ECO:0000256" key="1">
    <source>
        <dbReference type="SAM" id="MobiDB-lite"/>
    </source>
</evidence>
<keyword evidence="2" id="KW-0732">Signal</keyword>
<keyword evidence="5" id="KW-1185">Reference proteome</keyword>
<proteinExistence type="predicted"/>
<name>A0A1M7JNT4_9RHOB</name>
<feature type="chain" id="PRO_5013201107" evidence="2">
    <location>
        <begin position="38"/>
        <end position="426"/>
    </location>
</feature>
<feature type="compositionally biased region" description="Low complexity" evidence="1">
    <location>
        <begin position="154"/>
        <end position="167"/>
    </location>
</feature>
<dbReference type="EMBL" id="FRCK01000013">
    <property type="protein sequence ID" value="SHM54668.1"/>
    <property type="molecule type" value="Genomic_DNA"/>
</dbReference>
<feature type="region of interest" description="Disordered" evidence="1">
    <location>
        <begin position="36"/>
        <end position="235"/>
    </location>
</feature>
<feature type="compositionally biased region" description="Pro residues" evidence="1">
    <location>
        <begin position="174"/>
        <end position="190"/>
    </location>
</feature>
<feature type="compositionally biased region" description="Low complexity" evidence="1">
    <location>
        <begin position="43"/>
        <end position="95"/>
    </location>
</feature>
<dbReference type="InterPro" id="IPR009683">
    <property type="entry name" value="Extensin-like_C"/>
</dbReference>
<feature type="compositionally biased region" description="Low complexity" evidence="1">
    <location>
        <begin position="191"/>
        <end position="220"/>
    </location>
</feature>
<protein>
    <submittedName>
        <fullName evidence="4">Uncharacterized conserved protein</fullName>
    </submittedName>
</protein>
<feature type="compositionally biased region" description="Pro residues" evidence="1">
    <location>
        <begin position="221"/>
        <end position="230"/>
    </location>
</feature>
<sequence length="426" mass="43538">MTGRARHVMGPRPARGRRLCIAAALAVTLAVPTPLLSQPITRPPTQAGPAAEAEPPAPAPGQAGPTAEAEPLAPAQAGPAAEAEYPAPRPGEAAAVDSALQPASSRPEPRPGNPPSQQTPGQPAADETDPTPDAAPAPPDADVRPGPEPPPPDAALLPAPRPGDAAAIDSALPQPAPSRPEPRPDSPPAPAQQTPAQPATEETDPTPETAAAPPEADILPAPEPPPPDAPPLHQTLRESDFDHAACRLGLRLLGVEAAKAAPVADPDNRDCGIDRPVEVRALQPGLALDIPAVMRCDTARSLALWMREAVIPAARRLEGSPRITSVALGTSYACRGVVGGASTATVSEHALGNAVDIAGFGFDDGTRLEIAPRGDRGGIEMAFQNAVQAAACLYFATVLGPGSNAAHDDHLHLDIKARDSGFRLCQ</sequence>
<gene>
    <name evidence="4" type="ORF">SAMN05444389_11321</name>
</gene>
<evidence type="ECO:0000313" key="4">
    <source>
        <dbReference type="EMBL" id="SHM54668.1"/>
    </source>
</evidence>
<dbReference type="Pfam" id="PF06904">
    <property type="entry name" value="Extensin-like_C"/>
    <property type="match status" value="1"/>
</dbReference>
<evidence type="ECO:0000256" key="2">
    <source>
        <dbReference type="SAM" id="SignalP"/>
    </source>
</evidence>
<dbReference type="Proteomes" id="UP000184444">
    <property type="component" value="Unassembled WGS sequence"/>
</dbReference>